<gene>
    <name evidence="2" type="ORF">BGI32_10510</name>
</gene>
<dbReference type="AlphaFoldDB" id="A0A2N9WQS8"/>
<evidence type="ECO:0000313" key="3">
    <source>
        <dbReference type="Proteomes" id="UP000231293"/>
    </source>
</evidence>
<evidence type="ECO:0000313" key="2">
    <source>
        <dbReference type="EMBL" id="PIT12164.1"/>
    </source>
</evidence>
<dbReference type="EMBL" id="MDVB01000119">
    <property type="protein sequence ID" value="PIT12164.1"/>
    <property type="molecule type" value="Genomic_DNA"/>
</dbReference>
<dbReference type="RefSeq" id="WP_100114279.1">
    <property type="nucleotide sequence ID" value="NZ_MDVB01000119.1"/>
</dbReference>
<keyword evidence="1" id="KW-0472">Membrane</keyword>
<evidence type="ECO:0000256" key="1">
    <source>
        <dbReference type="SAM" id="Phobius"/>
    </source>
</evidence>
<keyword evidence="1" id="KW-1133">Transmembrane helix</keyword>
<comment type="caution">
    <text evidence="2">The sequence shown here is derived from an EMBL/GenBank/DDBJ whole genome shotgun (WGS) entry which is preliminary data.</text>
</comment>
<feature type="transmembrane region" description="Helical" evidence="1">
    <location>
        <begin position="127"/>
        <end position="145"/>
    </location>
</feature>
<proteinExistence type="predicted"/>
<reference evidence="2 3" key="1">
    <citation type="journal article" date="2017" name="MBio">
        <title>Type VI secretion-mediated competition in the bee gut microbiome.</title>
        <authorList>
            <person name="Steele M.I."/>
            <person name="Kwong W.K."/>
            <person name="Powell J.E."/>
            <person name="Whiteley M."/>
            <person name="Moran N.A."/>
        </authorList>
    </citation>
    <scope>NUCLEOTIDE SEQUENCE [LARGE SCALE GENOMIC DNA]</scope>
    <source>
        <strain evidence="2 3">App2-2</strain>
    </source>
</reference>
<accession>A0A2N9WQS8</accession>
<feature type="transmembrane region" description="Helical" evidence="1">
    <location>
        <begin position="71"/>
        <end position="89"/>
    </location>
</feature>
<feature type="transmembrane region" description="Helical" evidence="1">
    <location>
        <begin position="32"/>
        <end position="51"/>
    </location>
</feature>
<sequence>MLKAFKWLHWLLDLRFLPDKFQDWLFGTSTRIIEVLSGFAMLGFALVFALHGEEMIKEDLYEKFLHLHPKIFVAILVIVAAGQLFAAFFHSSRSNILSGCFLIWSALIWVVISGAFIAAYPPLSTGMTTYPVIAIICALAGRNLIKHTKRVEDKKGGE</sequence>
<organism evidence="2 3">
    <name type="scientific">Snodgrassella alvi</name>
    <dbReference type="NCBI Taxonomy" id="1196083"/>
    <lineage>
        <taxon>Bacteria</taxon>
        <taxon>Pseudomonadati</taxon>
        <taxon>Pseudomonadota</taxon>
        <taxon>Betaproteobacteria</taxon>
        <taxon>Neisseriales</taxon>
        <taxon>Neisseriaceae</taxon>
        <taxon>Snodgrassella</taxon>
    </lineage>
</organism>
<name>A0A2N9WQS8_9NEIS</name>
<keyword evidence="1" id="KW-0812">Transmembrane</keyword>
<protein>
    <submittedName>
        <fullName evidence="2">Uncharacterized protein</fullName>
    </submittedName>
</protein>
<feature type="transmembrane region" description="Helical" evidence="1">
    <location>
        <begin position="101"/>
        <end position="121"/>
    </location>
</feature>
<dbReference type="Proteomes" id="UP000231293">
    <property type="component" value="Unassembled WGS sequence"/>
</dbReference>